<name>A0A7R7DK54_9ACTN</name>
<dbReference type="RefSeq" id="WP_203960124.1">
    <property type="nucleotide sequence ID" value="NZ_AP023355.1"/>
</dbReference>
<keyword evidence="1" id="KW-1133">Transmembrane helix</keyword>
<feature type="transmembrane region" description="Helical" evidence="1">
    <location>
        <begin position="240"/>
        <end position="263"/>
    </location>
</feature>
<dbReference type="Pfam" id="PF12730">
    <property type="entry name" value="ABC2_membrane_4"/>
    <property type="match status" value="1"/>
</dbReference>
<dbReference type="Proteomes" id="UP000611640">
    <property type="component" value="Chromosome"/>
</dbReference>
<gene>
    <name evidence="2" type="ORF">Athai_06950</name>
</gene>
<accession>A0A7R7DK54</accession>
<reference evidence="2 3" key="1">
    <citation type="submission" date="2020-08" db="EMBL/GenBank/DDBJ databases">
        <title>Whole genome shotgun sequence of Actinocatenispora thailandica NBRC 105041.</title>
        <authorList>
            <person name="Komaki H."/>
            <person name="Tamura T."/>
        </authorList>
    </citation>
    <scope>NUCLEOTIDE SEQUENCE [LARGE SCALE GENOMIC DNA]</scope>
    <source>
        <strain evidence="2 3">NBRC 105041</strain>
    </source>
</reference>
<sequence length="270" mass="28648">MNRIIRSELLKVRSTSLWWLMLIGVLAFTAIAIAYNMLGSYVQLNPDSFGANAADMHVDKASIAANLYTSGQYFGTLLAMVFGILIFTNEFFHQTATATFLATPKRTRVVGGKLIVAILVGVVIALITTVLAVPSGLGFLASQHVDTFLGDGTVLKSIGLNWLAFAIWAVFGLGIGALLRSQILSVIVGLVAMLVGQTVIQIGLALLASYFHQDWLGKVSYWLPSGASSVMTSPAGAGGIAWWAGALTLLGYGVLAAVIGTLITRRRDIS</sequence>
<keyword evidence="3" id="KW-1185">Reference proteome</keyword>
<feature type="transmembrane region" description="Helical" evidence="1">
    <location>
        <begin position="16"/>
        <end position="38"/>
    </location>
</feature>
<feature type="transmembrane region" description="Helical" evidence="1">
    <location>
        <begin position="160"/>
        <end position="179"/>
    </location>
</feature>
<dbReference type="AlphaFoldDB" id="A0A7R7DK54"/>
<dbReference type="PANTHER" id="PTHR37305:SF1">
    <property type="entry name" value="MEMBRANE PROTEIN"/>
    <property type="match status" value="1"/>
</dbReference>
<feature type="transmembrane region" description="Helical" evidence="1">
    <location>
        <begin position="186"/>
        <end position="211"/>
    </location>
</feature>
<evidence type="ECO:0000256" key="1">
    <source>
        <dbReference type="SAM" id="Phobius"/>
    </source>
</evidence>
<evidence type="ECO:0000313" key="2">
    <source>
        <dbReference type="EMBL" id="BCJ33192.1"/>
    </source>
</evidence>
<dbReference type="EMBL" id="AP023355">
    <property type="protein sequence ID" value="BCJ33192.1"/>
    <property type="molecule type" value="Genomic_DNA"/>
</dbReference>
<protein>
    <submittedName>
        <fullName evidence="2">ABC transporter permease</fullName>
    </submittedName>
</protein>
<organism evidence="2 3">
    <name type="scientific">Actinocatenispora thailandica</name>
    <dbReference type="NCBI Taxonomy" id="227318"/>
    <lineage>
        <taxon>Bacteria</taxon>
        <taxon>Bacillati</taxon>
        <taxon>Actinomycetota</taxon>
        <taxon>Actinomycetes</taxon>
        <taxon>Micromonosporales</taxon>
        <taxon>Micromonosporaceae</taxon>
        <taxon>Actinocatenispora</taxon>
    </lineage>
</organism>
<proteinExistence type="predicted"/>
<evidence type="ECO:0000313" key="3">
    <source>
        <dbReference type="Proteomes" id="UP000611640"/>
    </source>
</evidence>
<keyword evidence="1" id="KW-0472">Membrane</keyword>
<dbReference type="KEGG" id="atl:Athai_06950"/>
<feature type="transmembrane region" description="Helical" evidence="1">
    <location>
        <begin position="73"/>
        <end position="93"/>
    </location>
</feature>
<dbReference type="PANTHER" id="PTHR37305">
    <property type="entry name" value="INTEGRAL MEMBRANE PROTEIN-RELATED"/>
    <property type="match status" value="1"/>
</dbReference>
<keyword evidence="1" id="KW-0812">Transmembrane</keyword>
<feature type="transmembrane region" description="Helical" evidence="1">
    <location>
        <begin position="114"/>
        <end position="140"/>
    </location>
</feature>